<dbReference type="InterPro" id="IPR001608">
    <property type="entry name" value="Ala_racemase_N"/>
</dbReference>
<feature type="binding site" evidence="8">
    <location>
        <position position="126"/>
    </location>
    <ligand>
        <name>substrate</name>
    </ligand>
</feature>
<sequence length="347" mass="36739">MTAPLRLRIDLDALAANWRWFARMSASARTGAAVKADGYGLGAREVVGRLAEEGCRDFFFTTYDEIAAFGAVPDGLTFYALHGFRDGDGLRAGVVPILNTAAQVARWREVAPDLRCDVKVDTGMNRLGFGWKDFDPSILGGLQLGTLHSHLACADDVDDPLNEAQLGRFRALVAQVGPPAASLASSGGICLGGDYHFDLTRPGLGLYGGIPNAAAAGHVRPVVSVQAQILQVRDMEVGDSAGYGATWTAQRRTRLATVNIGYADGYLRGFSVPGPAKGGSASAGGETFPVAGRVSMDMTIFDIGAADLGEGDWLDMTYDLPTASAQSGLSQYELLTGLGHRYQRDYA</sequence>
<comment type="cofactor">
    <cofactor evidence="2 7">
        <name>pyridoxal 5'-phosphate</name>
        <dbReference type="ChEBI" id="CHEBI:597326"/>
    </cofactor>
</comment>
<dbReference type="GO" id="GO:0005829">
    <property type="term" value="C:cytosol"/>
    <property type="evidence" value="ECO:0007669"/>
    <property type="project" value="TreeGrafter"/>
</dbReference>
<dbReference type="RefSeq" id="WP_088713275.1">
    <property type="nucleotide sequence ID" value="NZ_NFZT01000001.1"/>
</dbReference>
<comment type="similarity">
    <text evidence="3">Belongs to the alanine racemase family.</text>
</comment>
<feature type="domain" description="Alanine racemase C-terminal" evidence="9">
    <location>
        <begin position="222"/>
        <end position="347"/>
    </location>
</feature>
<dbReference type="InterPro" id="IPR029066">
    <property type="entry name" value="PLP-binding_barrel"/>
</dbReference>
<dbReference type="Pfam" id="PF01168">
    <property type="entry name" value="Ala_racemase_N"/>
    <property type="match status" value="1"/>
</dbReference>
<evidence type="ECO:0000256" key="2">
    <source>
        <dbReference type="ARBA" id="ARBA00001933"/>
    </source>
</evidence>
<evidence type="ECO:0000256" key="4">
    <source>
        <dbReference type="ARBA" id="ARBA00013089"/>
    </source>
</evidence>
<dbReference type="SUPFAM" id="SSF50621">
    <property type="entry name" value="Alanine racemase C-terminal domain-like"/>
    <property type="match status" value="1"/>
</dbReference>
<dbReference type="CDD" id="cd00430">
    <property type="entry name" value="PLPDE_III_AR"/>
    <property type="match status" value="1"/>
</dbReference>
<keyword evidence="5 7" id="KW-0663">Pyridoxal phosphate</keyword>
<dbReference type="Proteomes" id="UP000198462">
    <property type="component" value="Unassembled WGS sequence"/>
</dbReference>
<keyword evidence="6" id="KW-0413">Isomerase</keyword>
<keyword evidence="11" id="KW-1185">Reference proteome</keyword>
<accession>A0A219B8U3</accession>
<dbReference type="EMBL" id="NFZT01000001">
    <property type="protein sequence ID" value="OWV34573.1"/>
    <property type="molecule type" value="Genomic_DNA"/>
</dbReference>
<evidence type="ECO:0000259" key="9">
    <source>
        <dbReference type="SMART" id="SM01005"/>
    </source>
</evidence>
<dbReference type="PANTHER" id="PTHR30511:SF0">
    <property type="entry name" value="ALANINE RACEMASE, CATABOLIC-RELATED"/>
    <property type="match status" value="1"/>
</dbReference>
<dbReference type="OrthoDB" id="9813814at2"/>
<feature type="binding site" evidence="8">
    <location>
        <position position="296"/>
    </location>
    <ligand>
        <name>substrate</name>
    </ligand>
</feature>
<name>A0A219B8U3_9SPHN</name>
<evidence type="ECO:0000256" key="3">
    <source>
        <dbReference type="ARBA" id="ARBA00007880"/>
    </source>
</evidence>
<evidence type="ECO:0000256" key="7">
    <source>
        <dbReference type="PIRSR" id="PIRSR600821-50"/>
    </source>
</evidence>
<dbReference type="AlphaFoldDB" id="A0A219B8U3"/>
<dbReference type="SMART" id="SM01005">
    <property type="entry name" value="Ala_racemase_C"/>
    <property type="match status" value="1"/>
</dbReference>
<evidence type="ECO:0000256" key="8">
    <source>
        <dbReference type="PIRSR" id="PIRSR600821-52"/>
    </source>
</evidence>
<dbReference type="Gene3D" id="2.40.37.10">
    <property type="entry name" value="Lyase, Ornithine Decarboxylase, Chain A, domain 1"/>
    <property type="match status" value="1"/>
</dbReference>
<feature type="modified residue" description="N6-(pyridoxal phosphate)lysine" evidence="7">
    <location>
        <position position="35"/>
    </location>
</feature>
<comment type="catalytic activity">
    <reaction evidence="1">
        <text>L-alanine = D-alanine</text>
        <dbReference type="Rhea" id="RHEA:20249"/>
        <dbReference type="ChEBI" id="CHEBI:57416"/>
        <dbReference type="ChEBI" id="CHEBI:57972"/>
        <dbReference type="EC" id="5.1.1.1"/>
    </reaction>
</comment>
<evidence type="ECO:0000313" key="11">
    <source>
        <dbReference type="Proteomes" id="UP000198462"/>
    </source>
</evidence>
<dbReference type="InterPro" id="IPR000821">
    <property type="entry name" value="Ala_racemase"/>
</dbReference>
<dbReference type="PANTHER" id="PTHR30511">
    <property type="entry name" value="ALANINE RACEMASE"/>
    <property type="match status" value="1"/>
</dbReference>
<dbReference type="PRINTS" id="PR00992">
    <property type="entry name" value="ALARACEMASE"/>
</dbReference>
<dbReference type="InterPro" id="IPR011079">
    <property type="entry name" value="Ala_racemase_C"/>
</dbReference>
<dbReference type="GO" id="GO:0030170">
    <property type="term" value="F:pyridoxal phosphate binding"/>
    <property type="evidence" value="ECO:0007669"/>
    <property type="project" value="TreeGrafter"/>
</dbReference>
<dbReference type="Gene3D" id="3.20.20.10">
    <property type="entry name" value="Alanine racemase"/>
    <property type="match status" value="1"/>
</dbReference>
<dbReference type="InterPro" id="IPR009006">
    <property type="entry name" value="Ala_racemase/Decarboxylase_C"/>
</dbReference>
<proteinExistence type="inferred from homology"/>
<evidence type="ECO:0000313" key="10">
    <source>
        <dbReference type="EMBL" id="OWV34573.1"/>
    </source>
</evidence>
<organism evidence="10 11">
    <name type="scientific">Pacificimonas flava</name>
    <dbReference type="NCBI Taxonomy" id="1234595"/>
    <lineage>
        <taxon>Bacteria</taxon>
        <taxon>Pseudomonadati</taxon>
        <taxon>Pseudomonadota</taxon>
        <taxon>Alphaproteobacteria</taxon>
        <taxon>Sphingomonadales</taxon>
        <taxon>Sphingosinicellaceae</taxon>
        <taxon>Pacificimonas</taxon>
    </lineage>
</organism>
<evidence type="ECO:0000256" key="1">
    <source>
        <dbReference type="ARBA" id="ARBA00000316"/>
    </source>
</evidence>
<reference evidence="11" key="1">
    <citation type="submission" date="2017-05" db="EMBL/GenBank/DDBJ databases">
        <authorList>
            <person name="Lin X."/>
        </authorList>
    </citation>
    <scope>NUCLEOTIDE SEQUENCE [LARGE SCALE GENOMIC DNA]</scope>
    <source>
        <strain evidence="11">JLT2012</strain>
    </source>
</reference>
<evidence type="ECO:0000256" key="5">
    <source>
        <dbReference type="ARBA" id="ARBA00022898"/>
    </source>
</evidence>
<dbReference type="GO" id="GO:0008784">
    <property type="term" value="F:alanine racemase activity"/>
    <property type="evidence" value="ECO:0007669"/>
    <property type="project" value="UniProtKB-EC"/>
</dbReference>
<dbReference type="InterPro" id="IPR020622">
    <property type="entry name" value="Ala_racemase_pyridoxalP-BS"/>
</dbReference>
<dbReference type="Pfam" id="PF00842">
    <property type="entry name" value="Ala_racemase_C"/>
    <property type="match status" value="1"/>
</dbReference>
<dbReference type="PROSITE" id="PS00395">
    <property type="entry name" value="ALANINE_RACEMASE"/>
    <property type="match status" value="1"/>
</dbReference>
<protein>
    <recommendedName>
        <fullName evidence="4">alanine racemase</fullName>
        <ecNumber evidence="4">5.1.1.1</ecNumber>
    </recommendedName>
</protein>
<dbReference type="SUPFAM" id="SSF51419">
    <property type="entry name" value="PLP-binding barrel"/>
    <property type="match status" value="1"/>
</dbReference>
<evidence type="ECO:0000256" key="6">
    <source>
        <dbReference type="ARBA" id="ARBA00023235"/>
    </source>
</evidence>
<dbReference type="EC" id="5.1.1.1" evidence="4"/>
<comment type="caution">
    <text evidence="10">The sequence shown here is derived from an EMBL/GenBank/DDBJ whole genome shotgun (WGS) entry which is preliminary data.</text>
</comment>
<dbReference type="GO" id="GO:0030632">
    <property type="term" value="P:D-alanine biosynthetic process"/>
    <property type="evidence" value="ECO:0007669"/>
    <property type="project" value="TreeGrafter"/>
</dbReference>
<gene>
    <name evidence="10" type="ORF">B5C34_01225</name>
</gene>